<dbReference type="Pfam" id="PF11838">
    <property type="entry name" value="ERAP1_C"/>
    <property type="match status" value="1"/>
</dbReference>
<feature type="domain" description="Peptidase M1 membrane alanine aminopeptidase" evidence="12">
    <location>
        <begin position="251"/>
        <end position="468"/>
    </location>
</feature>
<dbReference type="GO" id="GO:0006508">
    <property type="term" value="P:proteolysis"/>
    <property type="evidence" value="ECO:0007669"/>
    <property type="project" value="UniProtKB-KW"/>
</dbReference>
<dbReference type="SUPFAM" id="SSF63737">
    <property type="entry name" value="Leukotriene A4 hydrolase N-terminal domain"/>
    <property type="match status" value="1"/>
</dbReference>
<keyword evidence="2 11" id="KW-0031">Aminopeptidase</keyword>
<evidence type="ECO:0000256" key="4">
    <source>
        <dbReference type="ARBA" id="ARBA00022723"/>
    </source>
</evidence>
<evidence type="ECO:0000256" key="11">
    <source>
        <dbReference type="RuleBase" id="RU364040"/>
    </source>
</evidence>
<dbReference type="PANTHER" id="PTHR11533:SF171">
    <property type="entry name" value="AMINOPEPTIDASE"/>
    <property type="match status" value="1"/>
</dbReference>
<evidence type="ECO:0000259" key="13">
    <source>
        <dbReference type="Pfam" id="PF11838"/>
    </source>
</evidence>
<dbReference type="Gene3D" id="1.10.390.10">
    <property type="entry name" value="Neutral Protease Domain 2"/>
    <property type="match status" value="1"/>
</dbReference>
<dbReference type="FunFam" id="2.60.40.1730:FF:000002">
    <property type="entry name" value="Aminopeptidase"/>
    <property type="match status" value="1"/>
</dbReference>
<evidence type="ECO:0000256" key="6">
    <source>
        <dbReference type="ARBA" id="ARBA00022833"/>
    </source>
</evidence>
<reference evidence="15" key="2">
    <citation type="submission" date="2023-06" db="EMBL/GenBank/DDBJ databases">
        <authorList>
            <consortium name="Lawrence Berkeley National Laboratory"/>
            <person name="Haridas S."/>
            <person name="Hensen N."/>
            <person name="Bonometti L."/>
            <person name="Westerberg I."/>
            <person name="Brannstrom I.O."/>
            <person name="Guillou S."/>
            <person name="Cros-Aarteil S."/>
            <person name="Calhoun S."/>
            <person name="Kuo A."/>
            <person name="Mondo S."/>
            <person name="Pangilinan J."/>
            <person name="Riley R."/>
            <person name="LaButti K."/>
            <person name="Andreopoulos B."/>
            <person name="Lipzen A."/>
            <person name="Chen C."/>
            <person name="Yanf M."/>
            <person name="Daum C."/>
            <person name="Ng V."/>
            <person name="Clum A."/>
            <person name="Steindorff A."/>
            <person name="Ohm R."/>
            <person name="Martin F."/>
            <person name="Silar P."/>
            <person name="Natvig D."/>
            <person name="Lalanne C."/>
            <person name="Gautier V."/>
            <person name="Ament-velasquez S.L."/>
            <person name="Kruys A."/>
            <person name="Hutchinson M.I."/>
            <person name="Powell A.J."/>
            <person name="Barry K."/>
            <person name="Miller A.N."/>
            <person name="Grigoriev I.V."/>
            <person name="Debuchy R."/>
            <person name="Gladieux P."/>
            <person name="Thoren M.H."/>
            <person name="Johannesson H."/>
        </authorList>
    </citation>
    <scope>NUCLEOTIDE SEQUENCE</scope>
    <source>
        <strain evidence="15">CBS 232.78</strain>
    </source>
</reference>
<dbReference type="InterPro" id="IPR024571">
    <property type="entry name" value="ERAP1-like_C_dom"/>
</dbReference>
<feature type="active site" description="Proton acceptor" evidence="8">
    <location>
        <position position="324"/>
    </location>
</feature>
<comment type="cofactor">
    <cofactor evidence="9 11">
        <name>Zn(2+)</name>
        <dbReference type="ChEBI" id="CHEBI:29105"/>
    </cofactor>
    <text evidence="9 11">Binds 1 zinc ion per subunit.</text>
</comment>
<organism evidence="15 16">
    <name type="scientific">Podospora didyma</name>
    <dbReference type="NCBI Taxonomy" id="330526"/>
    <lineage>
        <taxon>Eukaryota</taxon>
        <taxon>Fungi</taxon>
        <taxon>Dikarya</taxon>
        <taxon>Ascomycota</taxon>
        <taxon>Pezizomycotina</taxon>
        <taxon>Sordariomycetes</taxon>
        <taxon>Sordariomycetidae</taxon>
        <taxon>Sordariales</taxon>
        <taxon>Podosporaceae</taxon>
        <taxon>Podospora</taxon>
    </lineage>
</organism>
<proteinExistence type="inferred from homology"/>
<dbReference type="Proteomes" id="UP001285441">
    <property type="component" value="Unassembled WGS sequence"/>
</dbReference>
<feature type="binding site" evidence="9">
    <location>
        <position position="323"/>
    </location>
    <ligand>
        <name>Zn(2+)</name>
        <dbReference type="ChEBI" id="CHEBI:29105"/>
        <note>catalytic</note>
    </ligand>
</feature>
<dbReference type="GO" id="GO:0016020">
    <property type="term" value="C:membrane"/>
    <property type="evidence" value="ECO:0007669"/>
    <property type="project" value="TreeGrafter"/>
</dbReference>
<dbReference type="InterPro" id="IPR027268">
    <property type="entry name" value="Peptidase_M4/M1_CTD_sf"/>
</dbReference>
<dbReference type="InterPro" id="IPR001930">
    <property type="entry name" value="Peptidase_M1"/>
</dbReference>
<dbReference type="Pfam" id="PF17900">
    <property type="entry name" value="Peptidase_M1_N"/>
    <property type="match status" value="1"/>
</dbReference>
<dbReference type="InterPro" id="IPR045357">
    <property type="entry name" value="Aminopeptidase_N-like_N"/>
</dbReference>
<dbReference type="GO" id="GO:0070006">
    <property type="term" value="F:metalloaminopeptidase activity"/>
    <property type="evidence" value="ECO:0007669"/>
    <property type="project" value="TreeGrafter"/>
</dbReference>
<dbReference type="Gene3D" id="1.25.50.20">
    <property type="match status" value="1"/>
</dbReference>
<comment type="caution">
    <text evidence="15">The sequence shown here is derived from an EMBL/GenBank/DDBJ whole genome shotgun (WGS) entry which is preliminary data.</text>
</comment>
<feature type="domain" description="Aminopeptidase N-like N-terminal" evidence="14">
    <location>
        <begin position="12"/>
        <end position="210"/>
    </location>
</feature>
<dbReference type="GO" id="GO:0043171">
    <property type="term" value="P:peptide catabolic process"/>
    <property type="evidence" value="ECO:0007669"/>
    <property type="project" value="TreeGrafter"/>
</dbReference>
<dbReference type="FunFam" id="2.60.40.1910:FF:000004">
    <property type="entry name" value="Aminopeptidase"/>
    <property type="match status" value="1"/>
</dbReference>
<feature type="binding site" evidence="9">
    <location>
        <position position="327"/>
    </location>
    <ligand>
        <name>Zn(2+)</name>
        <dbReference type="ChEBI" id="CHEBI:29105"/>
        <note>catalytic</note>
    </ligand>
</feature>
<gene>
    <name evidence="15" type="ORF">B0H63DRAFT_449582</name>
</gene>
<feature type="domain" description="ERAP1-like C-terminal" evidence="13">
    <location>
        <begin position="542"/>
        <end position="866"/>
    </location>
</feature>
<dbReference type="InterPro" id="IPR014782">
    <property type="entry name" value="Peptidase_M1_dom"/>
</dbReference>
<accession>A0AAE0NPY2</accession>
<dbReference type="Pfam" id="PF01433">
    <property type="entry name" value="Peptidase_M1"/>
    <property type="match status" value="1"/>
</dbReference>
<reference evidence="15" key="1">
    <citation type="journal article" date="2023" name="Mol. Phylogenet. Evol.">
        <title>Genome-scale phylogeny and comparative genomics of the fungal order Sordariales.</title>
        <authorList>
            <person name="Hensen N."/>
            <person name="Bonometti L."/>
            <person name="Westerberg I."/>
            <person name="Brannstrom I.O."/>
            <person name="Guillou S."/>
            <person name="Cros-Aarteil S."/>
            <person name="Calhoun S."/>
            <person name="Haridas S."/>
            <person name="Kuo A."/>
            <person name="Mondo S."/>
            <person name="Pangilinan J."/>
            <person name="Riley R."/>
            <person name="LaButti K."/>
            <person name="Andreopoulos B."/>
            <person name="Lipzen A."/>
            <person name="Chen C."/>
            <person name="Yan M."/>
            <person name="Daum C."/>
            <person name="Ng V."/>
            <person name="Clum A."/>
            <person name="Steindorff A."/>
            <person name="Ohm R.A."/>
            <person name="Martin F."/>
            <person name="Silar P."/>
            <person name="Natvig D.O."/>
            <person name="Lalanne C."/>
            <person name="Gautier V."/>
            <person name="Ament-Velasquez S.L."/>
            <person name="Kruys A."/>
            <person name="Hutchinson M.I."/>
            <person name="Powell A.J."/>
            <person name="Barry K."/>
            <person name="Miller A.N."/>
            <person name="Grigoriev I.V."/>
            <person name="Debuchy R."/>
            <person name="Gladieux P."/>
            <person name="Hiltunen Thoren M."/>
            <person name="Johannesson H."/>
        </authorList>
    </citation>
    <scope>NUCLEOTIDE SEQUENCE</scope>
    <source>
        <strain evidence="15">CBS 232.78</strain>
    </source>
</reference>
<dbReference type="GO" id="GO:0005737">
    <property type="term" value="C:cytoplasm"/>
    <property type="evidence" value="ECO:0007669"/>
    <property type="project" value="TreeGrafter"/>
</dbReference>
<dbReference type="EC" id="3.4.11.-" evidence="11"/>
<dbReference type="InterPro" id="IPR034016">
    <property type="entry name" value="M1_APN-typ"/>
</dbReference>
<evidence type="ECO:0000256" key="5">
    <source>
        <dbReference type="ARBA" id="ARBA00022801"/>
    </source>
</evidence>
<dbReference type="Gene3D" id="2.60.40.1730">
    <property type="entry name" value="tricorn interacting facor f3 domain"/>
    <property type="match status" value="1"/>
</dbReference>
<dbReference type="Gene3D" id="2.60.40.1910">
    <property type="match status" value="1"/>
</dbReference>
<evidence type="ECO:0000256" key="7">
    <source>
        <dbReference type="ARBA" id="ARBA00023049"/>
    </source>
</evidence>
<name>A0AAE0NPY2_9PEZI</name>
<dbReference type="GO" id="GO:0042277">
    <property type="term" value="F:peptide binding"/>
    <property type="evidence" value="ECO:0007669"/>
    <property type="project" value="TreeGrafter"/>
</dbReference>
<evidence type="ECO:0000259" key="14">
    <source>
        <dbReference type="Pfam" id="PF17900"/>
    </source>
</evidence>
<dbReference type="FunFam" id="1.10.390.10:FF:000001">
    <property type="entry name" value="Aminopeptidase"/>
    <property type="match status" value="1"/>
</dbReference>
<keyword evidence="7 11" id="KW-0482">Metalloprotease</keyword>
<evidence type="ECO:0000313" key="16">
    <source>
        <dbReference type="Proteomes" id="UP001285441"/>
    </source>
</evidence>
<evidence type="ECO:0000313" key="15">
    <source>
        <dbReference type="EMBL" id="KAK3385542.1"/>
    </source>
</evidence>
<dbReference type="CDD" id="cd09601">
    <property type="entry name" value="M1_APN-Q_like"/>
    <property type="match status" value="1"/>
</dbReference>
<dbReference type="InterPro" id="IPR042097">
    <property type="entry name" value="Aminopeptidase_N-like_N_sf"/>
</dbReference>
<dbReference type="SUPFAM" id="SSF55486">
    <property type="entry name" value="Metalloproteases ('zincins'), catalytic domain"/>
    <property type="match status" value="1"/>
</dbReference>
<keyword evidence="5 11" id="KW-0378">Hydrolase</keyword>
<dbReference type="EMBL" id="JAULSW010000004">
    <property type="protein sequence ID" value="KAK3385542.1"/>
    <property type="molecule type" value="Genomic_DNA"/>
</dbReference>
<evidence type="ECO:0000259" key="12">
    <source>
        <dbReference type="Pfam" id="PF01433"/>
    </source>
</evidence>
<sequence length="889" mass="99503">MADRDILPANFKPVHYDLVIKDLDFKNWAYSGTVTIHGELVSPTNKIVLNTLELRLVNSKIVVSQNKSDQSYESLTFSEDKESQRSTISFPAELPVSSKVSLTIEFTGQLNHDMAGFYRSQYKPAAPQAASVPRDDEFHYMLSTQFEACDARRAFPCFDEPNLKATFDLTLEIPDDQLALSNMPVKESTSAGPNKQLVTFERSPIMSTYLLAWAVGDFEYLEAFTEQTKHNGKRIPVRVYTTRGLKEQGQWALEHAPKVIDYFSEQFEIDYPLPKSDILAVHEFTHGAMENWGLVTYRMTAILFDEKHSDTRFRNRIAYVVAHELAHQWFGNLVTMDWWDELWLNEGFATWAGWLATDHLHPEWEVWPQYINEGLTQAFSLDAVRASHPIQVTVRDALDVNQIFDKISYLKGCSMIRMLSANLGIKTFLKGIAIYLKKHAYGNAKTEALWAALTEASGVDVSSMMRPWIEKIGFPVLTVTEGPQEITVKQSRFLSTGDVKPEDDETTWWVPLAVKGKVGSKDVQTLVLTTKESTFSGIDIDFYQLNAGATGFYHVNYPESRLKLLGTQLSQLGIEDKIAIIGSASDLAFAGYGTTAALLSFIKGIKDETHYRVLMQALSAVGKVKGIFGAEEQVRNSLAKLMLELIEKSLKEVGWEARKGEDYNVPLLRKHLLLTAIANKHEETTQAGAERWAAYLANPKESPLLADSRLPVYRAAIRTDAASAVPALKHEWFTTSAIDGKEVCLSALGAVTDEKILEDVILPFLFNISPPAAAGDSVPSGDMHILAGNLSSNRTARPMLWAYLRDHWDQVNEKLSGNPILLDRLINVSLGKFADLETLEDIEKFFSGVSTKGFDRTLEAVKDKIRGRAAYKARDADGVKAWLVANGYE</sequence>
<dbReference type="PANTHER" id="PTHR11533">
    <property type="entry name" value="PROTEASE M1 ZINC METALLOPROTEASE"/>
    <property type="match status" value="1"/>
</dbReference>
<feature type="binding site" evidence="9">
    <location>
        <position position="346"/>
    </location>
    <ligand>
        <name>Zn(2+)</name>
        <dbReference type="ChEBI" id="CHEBI:29105"/>
        <note>catalytic</note>
    </ligand>
</feature>
<protein>
    <recommendedName>
        <fullName evidence="11">Aminopeptidase</fullName>
        <ecNumber evidence="11">3.4.11.-</ecNumber>
    </recommendedName>
</protein>
<evidence type="ECO:0000256" key="9">
    <source>
        <dbReference type="PIRSR" id="PIRSR634016-3"/>
    </source>
</evidence>
<keyword evidence="16" id="KW-1185">Reference proteome</keyword>
<feature type="site" description="Transition state stabilizer" evidence="10">
    <location>
        <position position="409"/>
    </location>
</feature>
<keyword evidence="3 11" id="KW-0645">Protease</keyword>
<evidence type="ECO:0000256" key="3">
    <source>
        <dbReference type="ARBA" id="ARBA00022670"/>
    </source>
</evidence>
<evidence type="ECO:0000256" key="10">
    <source>
        <dbReference type="PIRSR" id="PIRSR634016-4"/>
    </source>
</evidence>
<keyword evidence="4 9" id="KW-0479">Metal-binding</keyword>
<dbReference type="GO" id="GO:0008270">
    <property type="term" value="F:zinc ion binding"/>
    <property type="evidence" value="ECO:0007669"/>
    <property type="project" value="UniProtKB-UniRule"/>
</dbReference>
<evidence type="ECO:0000256" key="8">
    <source>
        <dbReference type="PIRSR" id="PIRSR634016-1"/>
    </source>
</evidence>
<comment type="similarity">
    <text evidence="1 11">Belongs to the peptidase M1 family.</text>
</comment>
<dbReference type="AlphaFoldDB" id="A0AAE0NPY2"/>
<dbReference type="PRINTS" id="PR00756">
    <property type="entry name" value="ALADIPTASE"/>
</dbReference>
<evidence type="ECO:0000256" key="2">
    <source>
        <dbReference type="ARBA" id="ARBA00022438"/>
    </source>
</evidence>
<dbReference type="InterPro" id="IPR050344">
    <property type="entry name" value="Peptidase_M1_aminopeptidases"/>
</dbReference>
<keyword evidence="6 9" id="KW-0862">Zinc</keyword>
<evidence type="ECO:0000256" key="1">
    <source>
        <dbReference type="ARBA" id="ARBA00010136"/>
    </source>
</evidence>